<dbReference type="AlphaFoldDB" id="A0A951QCT7"/>
<dbReference type="Proteomes" id="UP000757435">
    <property type="component" value="Unassembled WGS sequence"/>
</dbReference>
<evidence type="ECO:0000313" key="2">
    <source>
        <dbReference type="Proteomes" id="UP000757435"/>
    </source>
</evidence>
<organism evidence="1 2">
    <name type="scientific">Drouetiella hepatica Uher 2000/2452</name>
    <dbReference type="NCBI Taxonomy" id="904376"/>
    <lineage>
        <taxon>Bacteria</taxon>
        <taxon>Bacillati</taxon>
        <taxon>Cyanobacteriota</taxon>
        <taxon>Cyanophyceae</taxon>
        <taxon>Oculatellales</taxon>
        <taxon>Oculatellaceae</taxon>
        <taxon>Drouetiella</taxon>
    </lineage>
</organism>
<sequence length="66" mass="7007">MEKLGAWKVGDRLVNKATGRTGTVYQVEVSVLIQIAAGNIVVGKQSVLESLGWVLESKAQPQGGIK</sequence>
<protein>
    <submittedName>
        <fullName evidence="1">Uncharacterized protein</fullName>
    </submittedName>
</protein>
<accession>A0A951QCT7</accession>
<dbReference type="EMBL" id="JAHHHD010000028">
    <property type="protein sequence ID" value="MBW4660927.1"/>
    <property type="molecule type" value="Genomic_DNA"/>
</dbReference>
<reference evidence="1" key="2">
    <citation type="journal article" date="2022" name="Microbiol. Resour. Announc.">
        <title>Metagenome Sequencing to Explore Phylogenomics of Terrestrial Cyanobacteria.</title>
        <authorList>
            <person name="Ward R.D."/>
            <person name="Stajich J.E."/>
            <person name="Johansen J.R."/>
            <person name="Huntemann M."/>
            <person name="Clum A."/>
            <person name="Foster B."/>
            <person name="Foster B."/>
            <person name="Roux S."/>
            <person name="Palaniappan K."/>
            <person name="Varghese N."/>
            <person name="Mukherjee S."/>
            <person name="Reddy T.B.K."/>
            <person name="Daum C."/>
            <person name="Copeland A."/>
            <person name="Chen I.A."/>
            <person name="Ivanova N.N."/>
            <person name="Kyrpides N.C."/>
            <person name="Shapiro N."/>
            <person name="Eloe-Fadrosh E.A."/>
            <person name="Pietrasiak N."/>
        </authorList>
    </citation>
    <scope>NUCLEOTIDE SEQUENCE</scope>
    <source>
        <strain evidence="1">UHER 2000/2452</strain>
    </source>
</reference>
<name>A0A951QCT7_9CYAN</name>
<gene>
    <name evidence="1" type="ORF">KME15_19810</name>
</gene>
<evidence type="ECO:0000313" key="1">
    <source>
        <dbReference type="EMBL" id="MBW4660927.1"/>
    </source>
</evidence>
<proteinExistence type="predicted"/>
<reference evidence="1" key="1">
    <citation type="submission" date="2021-05" db="EMBL/GenBank/DDBJ databases">
        <authorList>
            <person name="Pietrasiak N."/>
            <person name="Ward R."/>
            <person name="Stajich J.E."/>
            <person name="Kurbessoian T."/>
        </authorList>
    </citation>
    <scope>NUCLEOTIDE SEQUENCE</scope>
    <source>
        <strain evidence="1">UHER 2000/2452</strain>
    </source>
</reference>
<comment type="caution">
    <text evidence="1">The sequence shown here is derived from an EMBL/GenBank/DDBJ whole genome shotgun (WGS) entry which is preliminary data.</text>
</comment>